<dbReference type="NCBIfam" id="TIGR02273">
    <property type="entry name" value="16S_RimM"/>
    <property type="match status" value="1"/>
</dbReference>
<evidence type="ECO:0000313" key="9">
    <source>
        <dbReference type="EMBL" id="TFD73557.1"/>
    </source>
</evidence>
<evidence type="ECO:0000313" key="10">
    <source>
        <dbReference type="Proteomes" id="UP000297983"/>
    </source>
</evidence>
<protein>
    <recommendedName>
        <fullName evidence="5">Ribosome maturation factor RimM</fullName>
    </recommendedName>
</protein>
<gene>
    <name evidence="5 9" type="primary">rimM</name>
    <name evidence="9" type="ORF">E3T50_01050</name>
</gene>
<dbReference type="GO" id="GO:0043022">
    <property type="term" value="F:ribosome binding"/>
    <property type="evidence" value="ECO:0007669"/>
    <property type="project" value="InterPro"/>
</dbReference>
<dbReference type="HAMAP" id="MF_00014">
    <property type="entry name" value="Ribosome_mat_RimM"/>
    <property type="match status" value="1"/>
</dbReference>
<comment type="subunit">
    <text evidence="5">Binds ribosomal protein uS19.</text>
</comment>
<keyword evidence="3 5" id="KW-0698">rRNA processing</keyword>
<comment type="caution">
    <text evidence="9">The sequence shown here is derived from an EMBL/GenBank/DDBJ whole genome shotgun (WGS) entry which is preliminary data.</text>
</comment>
<feature type="compositionally biased region" description="Low complexity" evidence="6">
    <location>
        <begin position="7"/>
        <end position="20"/>
    </location>
</feature>
<dbReference type="Pfam" id="PF24986">
    <property type="entry name" value="PRC_RimM"/>
    <property type="match status" value="1"/>
</dbReference>
<comment type="function">
    <text evidence="5">An accessory protein needed during the final step in the assembly of 30S ribosomal subunit, possibly for assembly of the head region. Essential for efficient processing of 16S rRNA. May be needed both before and after RbfA during the maturation of 16S rRNA. It has affinity for free ribosomal 30S subunits but not for 70S ribosomes.</text>
</comment>
<evidence type="ECO:0000256" key="1">
    <source>
        <dbReference type="ARBA" id="ARBA00022490"/>
    </source>
</evidence>
<feature type="domain" description="Ribosome maturation factor RimM PRC barrel" evidence="8">
    <location>
        <begin position="134"/>
        <end position="199"/>
    </location>
</feature>
<dbReference type="PANTHER" id="PTHR33692">
    <property type="entry name" value="RIBOSOME MATURATION FACTOR RIMM"/>
    <property type="match status" value="1"/>
</dbReference>
<dbReference type="AlphaFoldDB" id="A0A4R9B234"/>
<dbReference type="InterPro" id="IPR056792">
    <property type="entry name" value="PRC_RimM"/>
</dbReference>
<evidence type="ECO:0000256" key="5">
    <source>
        <dbReference type="HAMAP-Rule" id="MF_00014"/>
    </source>
</evidence>
<accession>A0A4R9B234</accession>
<feature type="region of interest" description="Disordered" evidence="6">
    <location>
        <begin position="197"/>
        <end position="246"/>
    </location>
</feature>
<feature type="region of interest" description="Disordered" evidence="6">
    <location>
        <begin position="1"/>
        <end position="30"/>
    </location>
</feature>
<dbReference type="Pfam" id="PF01782">
    <property type="entry name" value="RimM"/>
    <property type="match status" value="1"/>
</dbReference>
<evidence type="ECO:0000256" key="2">
    <source>
        <dbReference type="ARBA" id="ARBA00022517"/>
    </source>
</evidence>
<dbReference type="InterPro" id="IPR002676">
    <property type="entry name" value="RimM_N"/>
</dbReference>
<dbReference type="Gene3D" id="2.40.30.60">
    <property type="entry name" value="RimM"/>
    <property type="match status" value="1"/>
</dbReference>
<sequence>MVDAFASTSSTPISSSVNDTTVDDSEKDRTQQLRVGRLTKAHGLKGAIKLELFTDDPGRRFVPGAVFTLQVPTGSTWHGKTIELVELRWYNQHAVGFFKDVVDRSAAETLAKAILWIDADVAEQSDEEDAWYDHQLIGLAVVRDGVRIGTIGRLEHLPAQDLLIVKTPTGDVMIPFVKAIVPSVDVKNGLITITPPPGLLEELPEDEADVDPEADATASAAETGAVETGPAETGAAETGAAETDRT</sequence>
<dbReference type="GO" id="GO:0042274">
    <property type="term" value="P:ribosomal small subunit biogenesis"/>
    <property type="evidence" value="ECO:0007669"/>
    <property type="project" value="UniProtKB-UniRule"/>
</dbReference>
<dbReference type="GO" id="GO:0005840">
    <property type="term" value="C:ribosome"/>
    <property type="evidence" value="ECO:0007669"/>
    <property type="project" value="InterPro"/>
</dbReference>
<reference evidence="9 10" key="1">
    <citation type="submission" date="2019-03" db="EMBL/GenBank/DDBJ databases">
        <title>Genomics of glacier-inhabiting Cryobacterium strains.</title>
        <authorList>
            <person name="Liu Q."/>
            <person name="Xin Y.-H."/>
        </authorList>
    </citation>
    <scope>NUCLEOTIDE SEQUENCE [LARGE SCALE GENOMIC DNA]</scope>
    <source>
        <strain evidence="9 10">Hz16</strain>
    </source>
</reference>
<dbReference type="InterPro" id="IPR011033">
    <property type="entry name" value="PRC_barrel-like_sf"/>
</dbReference>
<dbReference type="SUPFAM" id="SSF50447">
    <property type="entry name" value="Translation proteins"/>
    <property type="match status" value="1"/>
</dbReference>
<comment type="subcellular location">
    <subcellularLocation>
        <location evidence="5">Cytoplasm</location>
    </subcellularLocation>
</comment>
<evidence type="ECO:0000256" key="3">
    <source>
        <dbReference type="ARBA" id="ARBA00022552"/>
    </source>
</evidence>
<keyword evidence="4 5" id="KW-0143">Chaperone</keyword>
<organism evidence="9 10">
    <name type="scientific">Cryobacterium gelidum</name>
    <dbReference type="NCBI Taxonomy" id="1259164"/>
    <lineage>
        <taxon>Bacteria</taxon>
        <taxon>Bacillati</taxon>
        <taxon>Actinomycetota</taxon>
        <taxon>Actinomycetes</taxon>
        <taxon>Micrococcales</taxon>
        <taxon>Microbacteriaceae</taxon>
        <taxon>Cryobacterium</taxon>
    </lineage>
</organism>
<dbReference type="InterPro" id="IPR036976">
    <property type="entry name" value="RimM_N_sf"/>
</dbReference>
<name>A0A4R9B234_9MICO</name>
<dbReference type="InterPro" id="IPR011961">
    <property type="entry name" value="RimM"/>
</dbReference>
<feature type="compositionally biased region" description="Low complexity" evidence="6">
    <location>
        <begin position="215"/>
        <end position="246"/>
    </location>
</feature>
<feature type="compositionally biased region" description="Acidic residues" evidence="6">
    <location>
        <begin position="202"/>
        <end position="214"/>
    </location>
</feature>
<dbReference type="PANTHER" id="PTHR33692:SF1">
    <property type="entry name" value="RIBOSOME MATURATION FACTOR RIMM"/>
    <property type="match status" value="1"/>
</dbReference>
<keyword evidence="2 5" id="KW-0690">Ribosome biogenesis</keyword>
<dbReference type="SUPFAM" id="SSF50346">
    <property type="entry name" value="PRC-barrel domain"/>
    <property type="match status" value="1"/>
</dbReference>
<comment type="similarity">
    <text evidence="5">Belongs to the RimM family.</text>
</comment>
<comment type="domain">
    <text evidence="5">The PRC barrel domain binds ribosomal protein uS19.</text>
</comment>
<keyword evidence="10" id="KW-1185">Reference proteome</keyword>
<evidence type="ECO:0000256" key="6">
    <source>
        <dbReference type="SAM" id="MobiDB-lite"/>
    </source>
</evidence>
<evidence type="ECO:0000259" key="8">
    <source>
        <dbReference type="Pfam" id="PF24986"/>
    </source>
</evidence>
<dbReference type="Gene3D" id="2.30.30.240">
    <property type="entry name" value="PRC-barrel domain"/>
    <property type="match status" value="1"/>
</dbReference>
<dbReference type="EMBL" id="SOHL01000003">
    <property type="protein sequence ID" value="TFD73557.1"/>
    <property type="molecule type" value="Genomic_DNA"/>
</dbReference>
<dbReference type="InterPro" id="IPR009000">
    <property type="entry name" value="Transl_B-barrel_sf"/>
</dbReference>
<evidence type="ECO:0000256" key="4">
    <source>
        <dbReference type="ARBA" id="ARBA00023186"/>
    </source>
</evidence>
<dbReference type="GO" id="GO:0005737">
    <property type="term" value="C:cytoplasm"/>
    <property type="evidence" value="ECO:0007669"/>
    <property type="project" value="UniProtKB-SubCell"/>
</dbReference>
<proteinExistence type="inferred from homology"/>
<evidence type="ECO:0000259" key="7">
    <source>
        <dbReference type="Pfam" id="PF01782"/>
    </source>
</evidence>
<dbReference type="Proteomes" id="UP000297983">
    <property type="component" value="Unassembled WGS sequence"/>
</dbReference>
<dbReference type="GO" id="GO:0006364">
    <property type="term" value="P:rRNA processing"/>
    <property type="evidence" value="ECO:0007669"/>
    <property type="project" value="UniProtKB-UniRule"/>
</dbReference>
<feature type="domain" description="RimM N-terminal" evidence="7">
    <location>
        <begin position="35"/>
        <end position="120"/>
    </location>
</feature>
<keyword evidence="1 5" id="KW-0963">Cytoplasm</keyword>